<comment type="subunit">
    <text evidence="8">Heterodimer with CENPX, sometimes called MHF; this interaction stabilizes both partners. MHF heterodimers can assemble to form tetrameric structures. MHF also coassemble with CENPT-CENPW heterodimers at centromeres to form the tetrameric CENP-T-W-S-X complex. Forms a discrete complex with FANCM and CENPX, called FANCM-MHF; this interaction, probably mediated by direct binding between CENPS and FANCM, leads to synergistic activation of double-stranded DNA binding and strongly stimulates FANCM-mediated DNA remodeling. Recruited by FANCM to the Fanconi anemia (FA) core complex, which consists of CENPS, CENPX, FANCA, FANCB, FANCC, FANCE, FANCF, FANCG, FANCL, FANCM, FAAP24 and FAAP100. The FA core complex associates with Bloom syndrome (BLM) complex, which consists of at least BLM, DNA topoisomerase 3-alpha (TOP3A), RMI1/BLAP75, RPA1/RPA70 and RPA2/RPA32. The super complex between FA and BLM is called BRAFT.</text>
</comment>
<comment type="similarity">
    <text evidence="2">Belongs to the CENP-X/MHF2 family.</text>
</comment>
<sequence>MAEDGATFKLSTVEKIVKQQFQDNGKTRMNTDAVKLTTELLRMFVMEMAARASDQARSEGAGVVEVEHLEKILPQLLLDF</sequence>
<dbReference type="OrthoDB" id="2500381at2759"/>
<evidence type="ECO:0000256" key="6">
    <source>
        <dbReference type="ARBA" id="ARBA00023204"/>
    </source>
</evidence>
<organism evidence="9 10">
    <name type="scientific">Branchiostoma lanceolatum</name>
    <name type="common">Common lancelet</name>
    <name type="synonym">Amphioxus lanceolatum</name>
    <dbReference type="NCBI Taxonomy" id="7740"/>
    <lineage>
        <taxon>Eukaryota</taxon>
        <taxon>Metazoa</taxon>
        <taxon>Chordata</taxon>
        <taxon>Cephalochordata</taxon>
        <taxon>Leptocardii</taxon>
        <taxon>Amphioxiformes</taxon>
        <taxon>Branchiostomatidae</taxon>
        <taxon>Branchiostoma</taxon>
    </lineage>
</organism>
<dbReference type="GO" id="GO:0046982">
    <property type="term" value="F:protein heterodimerization activity"/>
    <property type="evidence" value="ECO:0007669"/>
    <property type="project" value="InterPro"/>
</dbReference>
<dbReference type="SUPFAM" id="SSF47113">
    <property type="entry name" value="Histone-fold"/>
    <property type="match status" value="1"/>
</dbReference>
<dbReference type="Gene3D" id="6.10.130.30">
    <property type="match status" value="1"/>
</dbReference>
<dbReference type="Gene3D" id="1.20.5.4980">
    <property type="match status" value="1"/>
</dbReference>
<dbReference type="Proteomes" id="UP000838412">
    <property type="component" value="Chromosome 9"/>
</dbReference>
<keyword evidence="10" id="KW-1185">Reference proteome</keyword>
<protein>
    <recommendedName>
        <fullName evidence="3">Centromere protein X</fullName>
    </recommendedName>
</protein>
<comment type="subcellular location">
    <subcellularLocation>
        <location evidence="1">Nucleus</location>
    </subcellularLocation>
</comment>
<dbReference type="PANTHER" id="PTHR28680">
    <property type="entry name" value="CENTROMERE PROTEIN X"/>
    <property type="match status" value="1"/>
</dbReference>
<dbReference type="InterPro" id="IPR018552">
    <property type="entry name" value="CENP-X"/>
</dbReference>
<dbReference type="GO" id="GO:0051382">
    <property type="term" value="P:kinetochore assembly"/>
    <property type="evidence" value="ECO:0007669"/>
    <property type="project" value="InterPro"/>
</dbReference>
<accession>A0A8K0EYR9</accession>
<dbReference type="GO" id="GO:0000712">
    <property type="term" value="P:resolution of meiotic recombination intermediates"/>
    <property type="evidence" value="ECO:0007669"/>
    <property type="project" value="TreeGrafter"/>
</dbReference>
<evidence type="ECO:0000313" key="10">
    <source>
        <dbReference type="Proteomes" id="UP000838412"/>
    </source>
</evidence>
<dbReference type="GO" id="GO:0031297">
    <property type="term" value="P:replication fork processing"/>
    <property type="evidence" value="ECO:0007669"/>
    <property type="project" value="TreeGrafter"/>
</dbReference>
<dbReference type="CDD" id="cd22921">
    <property type="entry name" value="HFD_CENP-X"/>
    <property type="match status" value="1"/>
</dbReference>
<keyword evidence="6" id="KW-0234">DNA repair</keyword>
<dbReference type="AlphaFoldDB" id="A0A8K0EYR9"/>
<evidence type="ECO:0000256" key="8">
    <source>
        <dbReference type="ARBA" id="ARBA00047146"/>
    </source>
</evidence>
<dbReference type="GO" id="GO:0003677">
    <property type="term" value="F:DNA binding"/>
    <property type="evidence" value="ECO:0007669"/>
    <property type="project" value="UniProtKB-KW"/>
</dbReference>
<evidence type="ECO:0000256" key="5">
    <source>
        <dbReference type="ARBA" id="ARBA00023125"/>
    </source>
</evidence>
<reference evidence="9" key="1">
    <citation type="submission" date="2022-01" db="EMBL/GenBank/DDBJ databases">
        <authorList>
            <person name="Braso-Vives M."/>
        </authorList>
    </citation>
    <scope>NUCLEOTIDE SEQUENCE</scope>
</reference>
<gene>
    <name evidence="9" type="primary">Hypp5245</name>
    <name evidence="9" type="ORF">BLAG_LOCUS25135</name>
</gene>
<evidence type="ECO:0000256" key="7">
    <source>
        <dbReference type="ARBA" id="ARBA00023242"/>
    </source>
</evidence>
<dbReference type="EMBL" id="OV696694">
    <property type="protein sequence ID" value="CAH1273958.1"/>
    <property type="molecule type" value="Genomic_DNA"/>
</dbReference>
<keyword evidence="4" id="KW-0227">DNA damage</keyword>
<keyword evidence="7" id="KW-0539">Nucleus</keyword>
<evidence type="ECO:0000313" key="9">
    <source>
        <dbReference type="EMBL" id="CAH1273958.1"/>
    </source>
</evidence>
<evidence type="ECO:0000256" key="2">
    <source>
        <dbReference type="ARBA" id="ARBA00009359"/>
    </source>
</evidence>
<evidence type="ECO:0000256" key="1">
    <source>
        <dbReference type="ARBA" id="ARBA00004123"/>
    </source>
</evidence>
<keyword evidence="5" id="KW-0238">DNA-binding</keyword>
<dbReference type="Pfam" id="PF09415">
    <property type="entry name" value="CENP-X"/>
    <property type="match status" value="1"/>
</dbReference>
<evidence type="ECO:0000256" key="3">
    <source>
        <dbReference type="ARBA" id="ARBA00016388"/>
    </source>
</evidence>
<name>A0A8K0EYR9_BRALA</name>
<dbReference type="GO" id="GO:0006281">
    <property type="term" value="P:DNA repair"/>
    <property type="evidence" value="ECO:0007669"/>
    <property type="project" value="UniProtKB-KW"/>
</dbReference>
<evidence type="ECO:0000256" key="4">
    <source>
        <dbReference type="ARBA" id="ARBA00022763"/>
    </source>
</evidence>
<dbReference type="PANTHER" id="PTHR28680:SF1">
    <property type="entry name" value="CENTROMERE PROTEIN X"/>
    <property type="match status" value="1"/>
</dbReference>
<dbReference type="GO" id="GO:0071821">
    <property type="term" value="C:FANCM-MHF complex"/>
    <property type="evidence" value="ECO:0007669"/>
    <property type="project" value="TreeGrafter"/>
</dbReference>
<dbReference type="InterPro" id="IPR009072">
    <property type="entry name" value="Histone-fold"/>
</dbReference>
<proteinExistence type="inferred from homology"/>